<evidence type="ECO:0000256" key="2">
    <source>
        <dbReference type="ARBA" id="ARBA00023015"/>
    </source>
</evidence>
<dbReference type="RefSeq" id="WP_096057036.1">
    <property type="nucleotide sequence ID" value="NZ_CP023344.1"/>
</dbReference>
<dbReference type="PROSITE" id="PS50043">
    <property type="entry name" value="HTH_LUXR_2"/>
    <property type="match status" value="1"/>
</dbReference>
<dbReference type="Pfam" id="PF00072">
    <property type="entry name" value="Response_reg"/>
    <property type="match status" value="1"/>
</dbReference>
<keyword evidence="3 8" id="KW-0238">DNA-binding</keyword>
<feature type="modified residue" description="4-aspartylphosphate" evidence="5">
    <location>
        <position position="54"/>
    </location>
</feature>
<dbReference type="Proteomes" id="UP000217265">
    <property type="component" value="Chromosome"/>
</dbReference>
<dbReference type="GO" id="GO:0000160">
    <property type="term" value="P:phosphorelay signal transduction system"/>
    <property type="evidence" value="ECO:0007669"/>
    <property type="project" value="InterPro"/>
</dbReference>
<dbReference type="EMBL" id="CP023344">
    <property type="protein sequence ID" value="ATC65406.1"/>
    <property type="molecule type" value="Genomic_DNA"/>
</dbReference>
<gene>
    <name evidence="8" type="ORF">CMV30_16460</name>
</gene>
<dbReference type="OrthoDB" id="185403at2"/>
<dbReference type="InterPro" id="IPR000792">
    <property type="entry name" value="Tscrpt_reg_LuxR_C"/>
</dbReference>
<dbReference type="GO" id="GO:0006355">
    <property type="term" value="P:regulation of DNA-templated transcription"/>
    <property type="evidence" value="ECO:0007669"/>
    <property type="project" value="InterPro"/>
</dbReference>
<dbReference type="InterPro" id="IPR011006">
    <property type="entry name" value="CheY-like_superfamily"/>
</dbReference>
<dbReference type="InterPro" id="IPR001789">
    <property type="entry name" value="Sig_transdc_resp-reg_receiver"/>
</dbReference>
<evidence type="ECO:0000256" key="1">
    <source>
        <dbReference type="ARBA" id="ARBA00022553"/>
    </source>
</evidence>
<keyword evidence="4" id="KW-0804">Transcription</keyword>
<feature type="domain" description="HTH luxR-type" evidence="6">
    <location>
        <begin position="142"/>
        <end position="207"/>
    </location>
</feature>
<dbReference type="PANTHER" id="PTHR43214:SF41">
    <property type="entry name" value="NITRATE_NITRITE RESPONSE REGULATOR PROTEIN NARP"/>
    <property type="match status" value="1"/>
</dbReference>
<dbReference type="InterPro" id="IPR016032">
    <property type="entry name" value="Sig_transdc_resp-reg_C-effctor"/>
</dbReference>
<accession>A0A290QGK2</accession>
<sequence length="215" mass="23506">MKRLVIIEDQTAIREMLVEILRSDPNYQLVGESGDGQSAYNLCLDVKPDLLVLDAKLPGLNGVDLLRRIGKQLKNVRVLVFSGHENPVLVREMLEAGAHGFVEKTAGLIEFKKGLETVAGGGTYFGPAVAALLRNVVANPASSSTADFLTDREREILQLVAESHSTKEIASKLGISVKTVDNHRTNLMRKLNLHDVASLTRYALEVGLIEPRKLA</sequence>
<dbReference type="PROSITE" id="PS50110">
    <property type="entry name" value="RESPONSE_REGULATORY"/>
    <property type="match status" value="1"/>
</dbReference>
<dbReference type="GO" id="GO:0003677">
    <property type="term" value="F:DNA binding"/>
    <property type="evidence" value="ECO:0007669"/>
    <property type="project" value="UniProtKB-KW"/>
</dbReference>
<dbReference type="InterPro" id="IPR058245">
    <property type="entry name" value="NreC/VraR/RcsB-like_REC"/>
</dbReference>
<dbReference type="PRINTS" id="PR00038">
    <property type="entry name" value="HTHLUXR"/>
</dbReference>
<reference evidence="8 9" key="1">
    <citation type="submission" date="2017-09" db="EMBL/GenBank/DDBJ databases">
        <title>Complete genome sequence of Verrucomicrobial strain HZ-65, isolated from freshwater.</title>
        <authorList>
            <person name="Choi A."/>
        </authorList>
    </citation>
    <scope>NUCLEOTIDE SEQUENCE [LARGE SCALE GENOMIC DNA]</scope>
    <source>
        <strain evidence="8 9">HZ-65</strain>
    </source>
</reference>
<organism evidence="8 9">
    <name type="scientific">Nibricoccus aquaticus</name>
    <dbReference type="NCBI Taxonomy" id="2576891"/>
    <lineage>
        <taxon>Bacteria</taxon>
        <taxon>Pseudomonadati</taxon>
        <taxon>Verrucomicrobiota</taxon>
        <taxon>Opitutia</taxon>
        <taxon>Opitutales</taxon>
        <taxon>Opitutaceae</taxon>
        <taxon>Nibricoccus</taxon>
    </lineage>
</organism>
<evidence type="ECO:0000313" key="9">
    <source>
        <dbReference type="Proteomes" id="UP000217265"/>
    </source>
</evidence>
<dbReference type="InterPro" id="IPR039420">
    <property type="entry name" value="WalR-like"/>
</dbReference>
<dbReference type="Gene3D" id="3.40.50.2300">
    <property type="match status" value="1"/>
</dbReference>
<name>A0A290QGK2_9BACT</name>
<evidence type="ECO:0000313" key="8">
    <source>
        <dbReference type="EMBL" id="ATC65406.1"/>
    </source>
</evidence>
<keyword evidence="2" id="KW-0805">Transcription regulation</keyword>
<evidence type="ECO:0000259" key="6">
    <source>
        <dbReference type="PROSITE" id="PS50043"/>
    </source>
</evidence>
<keyword evidence="9" id="KW-1185">Reference proteome</keyword>
<keyword evidence="1 5" id="KW-0597">Phosphoprotein</keyword>
<dbReference type="KEGG" id="vbh:CMV30_16460"/>
<feature type="domain" description="Response regulatory" evidence="7">
    <location>
        <begin position="3"/>
        <end position="119"/>
    </location>
</feature>
<dbReference type="AlphaFoldDB" id="A0A290QGK2"/>
<dbReference type="CDD" id="cd17535">
    <property type="entry name" value="REC_NarL-like"/>
    <property type="match status" value="1"/>
</dbReference>
<dbReference type="PANTHER" id="PTHR43214">
    <property type="entry name" value="TWO-COMPONENT RESPONSE REGULATOR"/>
    <property type="match status" value="1"/>
</dbReference>
<evidence type="ECO:0000256" key="4">
    <source>
        <dbReference type="ARBA" id="ARBA00023163"/>
    </source>
</evidence>
<protein>
    <submittedName>
        <fullName evidence="8">DNA-binding response regulator</fullName>
    </submittedName>
</protein>
<proteinExistence type="predicted"/>
<dbReference type="SUPFAM" id="SSF46894">
    <property type="entry name" value="C-terminal effector domain of the bipartite response regulators"/>
    <property type="match status" value="1"/>
</dbReference>
<dbReference type="SMART" id="SM00421">
    <property type="entry name" value="HTH_LUXR"/>
    <property type="match status" value="1"/>
</dbReference>
<dbReference type="SMART" id="SM00448">
    <property type="entry name" value="REC"/>
    <property type="match status" value="1"/>
</dbReference>
<evidence type="ECO:0000256" key="3">
    <source>
        <dbReference type="ARBA" id="ARBA00023125"/>
    </source>
</evidence>
<evidence type="ECO:0000259" key="7">
    <source>
        <dbReference type="PROSITE" id="PS50110"/>
    </source>
</evidence>
<dbReference type="SUPFAM" id="SSF52172">
    <property type="entry name" value="CheY-like"/>
    <property type="match status" value="1"/>
</dbReference>
<evidence type="ECO:0000256" key="5">
    <source>
        <dbReference type="PROSITE-ProRule" id="PRU00169"/>
    </source>
</evidence>
<dbReference type="CDD" id="cd06170">
    <property type="entry name" value="LuxR_C_like"/>
    <property type="match status" value="1"/>
</dbReference>
<dbReference type="Pfam" id="PF00196">
    <property type="entry name" value="GerE"/>
    <property type="match status" value="1"/>
</dbReference>